<dbReference type="EMBL" id="SSMC01000002">
    <property type="protein sequence ID" value="THD67750.1"/>
    <property type="molecule type" value="Genomic_DNA"/>
</dbReference>
<keyword evidence="2" id="KW-0325">Glycoprotein</keyword>
<dbReference type="PANTHER" id="PTHR10605:SF56">
    <property type="entry name" value="BIFUNCTIONAL HEPARAN SULFATE N-DEACETYLASE_N-SULFOTRANSFERASE"/>
    <property type="match status" value="1"/>
</dbReference>
<organism evidence="4 5">
    <name type="scientific">Robertkochia marina</name>
    <dbReference type="NCBI Taxonomy" id="1227945"/>
    <lineage>
        <taxon>Bacteria</taxon>
        <taxon>Pseudomonadati</taxon>
        <taxon>Bacteroidota</taxon>
        <taxon>Flavobacteriia</taxon>
        <taxon>Flavobacteriales</taxon>
        <taxon>Flavobacteriaceae</taxon>
        <taxon>Robertkochia</taxon>
    </lineage>
</organism>
<dbReference type="Proteomes" id="UP000305939">
    <property type="component" value="Unassembled WGS sequence"/>
</dbReference>
<dbReference type="Pfam" id="PF00685">
    <property type="entry name" value="Sulfotransfer_1"/>
    <property type="match status" value="1"/>
</dbReference>
<dbReference type="PANTHER" id="PTHR10605">
    <property type="entry name" value="HEPARAN SULFATE SULFOTRANSFERASE"/>
    <property type="match status" value="1"/>
</dbReference>
<gene>
    <name evidence="4" type="ORF">E7Z59_08845</name>
</gene>
<dbReference type="Gene3D" id="3.40.50.300">
    <property type="entry name" value="P-loop containing nucleotide triphosphate hydrolases"/>
    <property type="match status" value="1"/>
</dbReference>
<keyword evidence="5" id="KW-1185">Reference proteome</keyword>
<accession>A0A4S3M013</accession>
<sequence>MKIKIEYSKMENMELVREKSKQLVLENESFTRYKMKRKFWRYIWEVSMVKRYLTSGQRGLPDFIIIGAQKAGTTSLHSYLSEHPLVLPPKIKEIHYFDLSYDRGTGWYRSLFPLKKELNGHITGEASPLYLYYPEVPSRIKELLPEVKLIVLLRDPAKRAISHVHHMIRRGLETRSLEEVFADGFDARLQYEQRLSDPWAKKTFNYLDRGLYADQLKRWFDCFDRDQFLILRSEDFYANTPETVSKTLEFLELPEYDGINFEKAHNQHGYKKPDPALVKALQEWYSPNNRELEKLLGMDFKW</sequence>
<evidence type="ECO:0000256" key="1">
    <source>
        <dbReference type="ARBA" id="ARBA00022679"/>
    </source>
</evidence>
<protein>
    <submittedName>
        <fullName evidence="4">Sulfotransferase</fullName>
    </submittedName>
</protein>
<feature type="domain" description="Sulfotransferase" evidence="3">
    <location>
        <begin position="61"/>
        <end position="254"/>
    </location>
</feature>
<keyword evidence="1 4" id="KW-0808">Transferase</keyword>
<comment type="caution">
    <text evidence="4">The sequence shown here is derived from an EMBL/GenBank/DDBJ whole genome shotgun (WGS) entry which is preliminary data.</text>
</comment>
<name>A0A4S3M013_9FLAO</name>
<proteinExistence type="predicted"/>
<dbReference type="GO" id="GO:0008146">
    <property type="term" value="F:sulfotransferase activity"/>
    <property type="evidence" value="ECO:0007669"/>
    <property type="project" value="InterPro"/>
</dbReference>
<dbReference type="SUPFAM" id="SSF52540">
    <property type="entry name" value="P-loop containing nucleoside triphosphate hydrolases"/>
    <property type="match status" value="1"/>
</dbReference>
<evidence type="ECO:0000256" key="2">
    <source>
        <dbReference type="ARBA" id="ARBA00023180"/>
    </source>
</evidence>
<evidence type="ECO:0000313" key="5">
    <source>
        <dbReference type="Proteomes" id="UP000305939"/>
    </source>
</evidence>
<dbReference type="InterPro" id="IPR000863">
    <property type="entry name" value="Sulfotransferase_dom"/>
</dbReference>
<dbReference type="OrthoDB" id="981508at2"/>
<evidence type="ECO:0000313" key="4">
    <source>
        <dbReference type="EMBL" id="THD67750.1"/>
    </source>
</evidence>
<dbReference type="AlphaFoldDB" id="A0A4S3M013"/>
<dbReference type="RefSeq" id="WP_136335955.1">
    <property type="nucleotide sequence ID" value="NZ_QXMP01000020.1"/>
</dbReference>
<reference evidence="4 5" key="1">
    <citation type="submission" date="2019-04" db="EMBL/GenBank/DDBJ databases">
        <title>Draft genome sequence of Robertkochia marina CC-AMO-30D.</title>
        <authorList>
            <person name="Hameed A."/>
            <person name="Lin S.-Y."/>
            <person name="Shahina M."/>
            <person name="Lai W.-A."/>
            <person name="Young C.-C."/>
        </authorList>
    </citation>
    <scope>NUCLEOTIDE SEQUENCE [LARGE SCALE GENOMIC DNA]</scope>
    <source>
        <strain evidence="4 5">CC-AMO-30D</strain>
    </source>
</reference>
<evidence type="ECO:0000259" key="3">
    <source>
        <dbReference type="Pfam" id="PF00685"/>
    </source>
</evidence>
<dbReference type="InterPro" id="IPR037359">
    <property type="entry name" value="NST/OST"/>
</dbReference>
<dbReference type="InterPro" id="IPR027417">
    <property type="entry name" value="P-loop_NTPase"/>
</dbReference>